<evidence type="ECO:0000256" key="6">
    <source>
        <dbReference type="ARBA" id="ARBA00022777"/>
    </source>
</evidence>
<evidence type="ECO:0000256" key="3">
    <source>
        <dbReference type="ARBA" id="ARBA00022553"/>
    </source>
</evidence>
<feature type="domain" description="Histidine kinase/HSP90-like ATPase" evidence="9">
    <location>
        <begin position="221"/>
        <end position="319"/>
    </location>
</feature>
<evidence type="ECO:0000256" key="1">
    <source>
        <dbReference type="ARBA" id="ARBA00000085"/>
    </source>
</evidence>
<dbReference type="InterPro" id="IPR003594">
    <property type="entry name" value="HATPase_dom"/>
</dbReference>
<accession>A0ABR7X5P5</accession>
<keyword evidence="8" id="KW-0472">Membrane</keyword>
<keyword evidence="6 10" id="KW-0418">Kinase</keyword>
<dbReference type="GO" id="GO:0016301">
    <property type="term" value="F:kinase activity"/>
    <property type="evidence" value="ECO:0007669"/>
    <property type="project" value="UniProtKB-KW"/>
</dbReference>
<keyword evidence="4" id="KW-0808">Transferase</keyword>
<organism evidence="10 11">
    <name type="scientific">Mucilaginibacter rigui</name>
    <dbReference type="NCBI Taxonomy" id="534635"/>
    <lineage>
        <taxon>Bacteria</taxon>
        <taxon>Pseudomonadati</taxon>
        <taxon>Bacteroidota</taxon>
        <taxon>Sphingobacteriia</taxon>
        <taxon>Sphingobacteriales</taxon>
        <taxon>Sphingobacteriaceae</taxon>
        <taxon>Mucilaginibacter</taxon>
    </lineage>
</organism>
<keyword evidence="8" id="KW-1133">Transmembrane helix</keyword>
<keyword evidence="8" id="KW-0812">Transmembrane</keyword>
<dbReference type="Pfam" id="PF07568">
    <property type="entry name" value="HisKA_2"/>
    <property type="match status" value="1"/>
</dbReference>
<evidence type="ECO:0000313" key="10">
    <source>
        <dbReference type="EMBL" id="MBD1385909.1"/>
    </source>
</evidence>
<dbReference type="Proteomes" id="UP000618754">
    <property type="component" value="Unassembled WGS sequence"/>
</dbReference>
<feature type="transmembrane region" description="Helical" evidence="8">
    <location>
        <begin position="67"/>
        <end position="89"/>
    </location>
</feature>
<dbReference type="InterPro" id="IPR036890">
    <property type="entry name" value="HATPase_C_sf"/>
</dbReference>
<reference evidence="10 11" key="1">
    <citation type="submission" date="2020-09" db="EMBL/GenBank/DDBJ databases">
        <title>Novel species of Mucilaginibacter isolated from a glacier on the Tibetan Plateau.</title>
        <authorList>
            <person name="Liu Q."/>
            <person name="Xin Y.-H."/>
        </authorList>
    </citation>
    <scope>NUCLEOTIDE SEQUENCE [LARGE SCALE GENOMIC DNA]</scope>
    <source>
        <strain evidence="10 11">CGMCC 1.13878</strain>
    </source>
</reference>
<dbReference type="EC" id="2.7.13.3" evidence="2"/>
<gene>
    <name evidence="10" type="ORF">IDJ75_11510</name>
</gene>
<evidence type="ECO:0000256" key="2">
    <source>
        <dbReference type="ARBA" id="ARBA00012438"/>
    </source>
</evidence>
<keyword evidence="3" id="KW-0597">Phosphoprotein</keyword>
<protein>
    <recommendedName>
        <fullName evidence="2">histidine kinase</fullName>
        <ecNumber evidence="2">2.7.13.3</ecNumber>
    </recommendedName>
</protein>
<evidence type="ECO:0000256" key="8">
    <source>
        <dbReference type="SAM" id="Phobius"/>
    </source>
</evidence>
<dbReference type="SUPFAM" id="SSF55874">
    <property type="entry name" value="ATPase domain of HSP90 chaperone/DNA topoisomerase II/histidine kinase"/>
    <property type="match status" value="1"/>
</dbReference>
<name>A0ABR7X5P5_9SPHI</name>
<comment type="caution">
    <text evidence="10">The sequence shown here is derived from an EMBL/GenBank/DDBJ whole genome shotgun (WGS) entry which is preliminary data.</text>
</comment>
<dbReference type="PANTHER" id="PTHR41523:SF8">
    <property type="entry name" value="ETHYLENE RESPONSE SENSOR PROTEIN"/>
    <property type="match status" value="1"/>
</dbReference>
<evidence type="ECO:0000259" key="9">
    <source>
        <dbReference type="SMART" id="SM00387"/>
    </source>
</evidence>
<dbReference type="Pfam" id="PF02518">
    <property type="entry name" value="HATPase_c"/>
    <property type="match status" value="1"/>
</dbReference>
<keyword evidence="11" id="KW-1185">Reference proteome</keyword>
<dbReference type="InterPro" id="IPR011495">
    <property type="entry name" value="Sig_transdc_His_kin_sub2_dim/P"/>
</dbReference>
<dbReference type="Gene3D" id="3.30.450.20">
    <property type="entry name" value="PAS domain"/>
    <property type="match status" value="1"/>
</dbReference>
<dbReference type="PANTHER" id="PTHR41523">
    <property type="entry name" value="TWO-COMPONENT SYSTEM SENSOR PROTEIN"/>
    <property type="match status" value="1"/>
</dbReference>
<dbReference type="EMBL" id="JACWMW010000002">
    <property type="protein sequence ID" value="MBD1385909.1"/>
    <property type="molecule type" value="Genomic_DNA"/>
</dbReference>
<evidence type="ECO:0000256" key="5">
    <source>
        <dbReference type="ARBA" id="ARBA00022741"/>
    </source>
</evidence>
<dbReference type="Gene3D" id="3.30.565.10">
    <property type="entry name" value="Histidine kinase-like ATPase, C-terminal domain"/>
    <property type="match status" value="1"/>
</dbReference>
<keyword evidence="7" id="KW-0067">ATP-binding</keyword>
<evidence type="ECO:0000256" key="7">
    <source>
        <dbReference type="ARBA" id="ARBA00022840"/>
    </source>
</evidence>
<evidence type="ECO:0000313" key="11">
    <source>
        <dbReference type="Proteomes" id="UP000618754"/>
    </source>
</evidence>
<comment type="catalytic activity">
    <reaction evidence="1">
        <text>ATP + protein L-histidine = ADP + protein N-phospho-L-histidine.</text>
        <dbReference type="EC" id="2.7.13.3"/>
    </reaction>
</comment>
<dbReference type="RefSeq" id="WP_191175760.1">
    <property type="nucleotide sequence ID" value="NZ_JACWMW010000002.1"/>
</dbReference>
<dbReference type="SMART" id="SM00387">
    <property type="entry name" value="HATPase_c"/>
    <property type="match status" value="1"/>
</dbReference>
<evidence type="ECO:0000256" key="4">
    <source>
        <dbReference type="ARBA" id="ARBA00022679"/>
    </source>
</evidence>
<sequence>MKMILPLKLLMLITMTVFLIISGSGGFKFSAAKPFSKNIYRDRKEVTRPAIIGPVTSNNSGTRSRRFFALELTTIVMGALLIFGGTWYYRNNKRQFKKQILLQGLLDERSACLGQVTEERDWLIKEIHHRVKNTLQIVMSLLNTQLSYLDNKEALQAISNSQHRMFAISLIHQKLYQTESLSHIDMEAYIPELLEYLSDALDADERITCKLTLAPLSLDVSRALPLGLILNEAVSNALKFAYPGKDRGEISLILKTEDQQHYTIDISDNGIGLNNDMELPKVSSFGQTLMEGLTHQLGGSYQVSNKGGVSVHIAFKKDE</sequence>
<proteinExistence type="predicted"/>
<keyword evidence="5" id="KW-0547">Nucleotide-binding</keyword>